<dbReference type="InterPro" id="IPR013767">
    <property type="entry name" value="PAS_fold"/>
</dbReference>
<keyword evidence="9" id="KW-0175">Coiled coil</keyword>
<dbReference type="SUPFAM" id="SSF47384">
    <property type="entry name" value="Homodimeric domain of signal transducing histidine kinase"/>
    <property type="match status" value="1"/>
</dbReference>
<dbReference type="SUPFAM" id="SSF55785">
    <property type="entry name" value="PYP-like sensor domain (PAS domain)"/>
    <property type="match status" value="1"/>
</dbReference>
<evidence type="ECO:0000313" key="12">
    <source>
        <dbReference type="EMBL" id="OIQ50264.1"/>
    </source>
</evidence>
<evidence type="ECO:0000256" key="3">
    <source>
        <dbReference type="ARBA" id="ARBA00022553"/>
    </source>
</evidence>
<dbReference type="InterPro" id="IPR004358">
    <property type="entry name" value="Sig_transdc_His_kin-like_C"/>
</dbReference>
<dbReference type="SMART" id="SM00091">
    <property type="entry name" value="PAS"/>
    <property type="match status" value="1"/>
</dbReference>
<keyword evidence="3" id="KW-0597">Phosphoprotein</keyword>
<dbReference type="SMART" id="SM00388">
    <property type="entry name" value="HisKA"/>
    <property type="match status" value="1"/>
</dbReference>
<dbReference type="AlphaFoldDB" id="A0A1J5N614"/>
<keyword evidence="7" id="KW-0067">ATP-binding</keyword>
<dbReference type="InterPro" id="IPR036890">
    <property type="entry name" value="HATPase_C_sf"/>
</dbReference>
<comment type="catalytic activity">
    <reaction evidence="1">
        <text>ATP + protein L-histidine = ADP + protein N-phospho-L-histidine.</text>
        <dbReference type="EC" id="2.7.13.3"/>
    </reaction>
</comment>
<dbReference type="InterPro" id="IPR036097">
    <property type="entry name" value="HisK_dim/P_sf"/>
</dbReference>
<keyword evidence="8" id="KW-0902">Two-component regulatory system</keyword>
<keyword evidence="4 12" id="KW-0808">Transferase</keyword>
<evidence type="ECO:0000256" key="8">
    <source>
        <dbReference type="ARBA" id="ARBA00023012"/>
    </source>
</evidence>
<evidence type="ECO:0000259" key="11">
    <source>
        <dbReference type="PROSITE" id="PS50112"/>
    </source>
</evidence>
<dbReference type="PROSITE" id="PS50109">
    <property type="entry name" value="HIS_KIN"/>
    <property type="match status" value="1"/>
</dbReference>
<evidence type="ECO:0000256" key="9">
    <source>
        <dbReference type="SAM" id="Coils"/>
    </source>
</evidence>
<dbReference type="EMBL" id="LKAQ01000004">
    <property type="protein sequence ID" value="OIQ50264.1"/>
    <property type="molecule type" value="Genomic_DNA"/>
</dbReference>
<dbReference type="Gene3D" id="3.30.450.20">
    <property type="entry name" value="PAS domain"/>
    <property type="match status" value="1"/>
</dbReference>
<dbReference type="Pfam" id="PF00512">
    <property type="entry name" value="HisKA"/>
    <property type="match status" value="1"/>
</dbReference>
<dbReference type="PANTHER" id="PTHR43065">
    <property type="entry name" value="SENSOR HISTIDINE KINASE"/>
    <property type="match status" value="1"/>
</dbReference>
<keyword evidence="6" id="KW-0418">Kinase</keyword>
<dbReference type="Pfam" id="PF02518">
    <property type="entry name" value="HATPase_c"/>
    <property type="match status" value="1"/>
</dbReference>
<evidence type="ECO:0000256" key="5">
    <source>
        <dbReference type="ARBA" id="ARBA00022741"/>
    </source>
</evidence>
<dbReference type="Proteomes" id="UP000181901">
    <property type="component" value="Unassembled WGS sequence"/>
</dbReference>
<gene>
    <name evidence="12" type="primary">fixL_2</name>
    <name evidence="12" type="ORF">BerOc1_02195</name>
</gene>
<evidence type="ECO:0000256" key="1">
    <source>
        <dbReference type="ARBA" id="ARBA00000085"/>
    </source>
</evidence>
<dbReference type="GO" id="GO:0000155">
    <property type="term" value="F:phosphorelay sensor kinase activity"/>
    <property type="evidence" value="ECO:0007669"/>
    <property type="project" value="InterPro"/>
</dbReference>
<dbReference type="InterPro" id="IPR005467">
    <property type="entry name" value="His_kinase_dom"/>
</dbReference>
<organism evidence="12 13">
    <name type="scientific">Pseudodesulfovibrio hydrargyri</name>
    <dbReference type="NCBI Taxonomy" id="2125990"/>
    <lineage>
        <taxon>Bacteria</taxon>
        <taxon>Pseudomonadati</taxon>
        <taxon>Thermodesulfobacteriota</taxon>
        <taxon>Desulfovibrionia</taxon>
        <taxon>Desulfovibrionales</taxon>
        <taxon>Desulfovibrionaceae</taxon>
    </lineage>
</organism>
<feature type="domain" description="PAS" evidence="11">
    <location>
        <begin position="253"/>
        <end position="301"/>
    </location>
</feature>
<protein>
    <recommendedName>
        <fullName evidence="2">histidine kinase</fullName>
        <ecNumber evidence="2">2.7.13.3</ecNumber>
    </recommendedName>
</protein>
<comment type="caution">
    <text evidence="12">The sequence shown here is derived from an EMBL/GenBank/DDBJ whole genome shotgun (WGS) entry which is preliminary data.</text>
</comment>
<evidence type="ECO:0000256" key="4">
    <source>
        <dbReference type="ARBA" id="ARBA00022679"/>
    </source>
</evidence>
<dbReference type="NCBIfam" id="TIGR00229">
    <property type="entry name" value="sensory_box"/>
    <property type="match status" value="1"/>
</dbReference>
<accession>A0A1J5N614</accession>
<feature type="domain" description="Histidine kinase" evidence="10">
    <location>
        <begin position="387"/>
        <end position="634"/>
    </location>
</feature>
<dbReference type="PANTHER" id="PTHR43065:SF42">
    <property type="entry name" value="TWO-COMPONENT SENSOR PPRA"/>
    <property type="match status" value="1"/>
</dbReference>
<proteinExistence type="predicted"/>
<dbReference type="InterPro" id="IPR003594">
    <property type="entry name" value="HATPase_dom"/>
</dbReference>
<dbReference type="GO" id="GO:0005524">
    <property type="term" value="F:ATP binding"/>
    <property type="evidence" value="ECO:0007669"/>
    <property type="project" value="UniProtKB-KW"/>
</dbReference>
<dbReference type="Gene3D" id="1.10.287.130">
    <property type="match status" value="1"/>
</dbReference>
<name>A0A1J5N614_9BACT</name>
<dbReference type="InterPro" id="IPR018771">
    <property type="entry name" value="PocR_dom"/>
</dbReference>
<dbReference type="EC" id="2.7.13.3" evidence="2"/>
<dbReference type="PRINTS" id="PR00344">
    <property type="entry name" value="BCTRLSENSOR"/>
</dbReference>
<dbReference type="SMART" id="SM00387">
    <property type="entry name" value="HATPase_c"/>
    <property type="match status" value="1"/>
</dbReference>
<keyword evidence="5" id="KW-0547">Nucleotide-binding</keyword>
<dbReference type="CDD" id="cd00082">
    <property type="entry name" value="HisKA"/>
    <property type="match status" value="1"/>
</dbReference>
<dbReference type="Pfam" id="PF10114">
    <property type="entry name" value="PocR"/>
    <property type="match status" value="1"/>
</dbReference>
<dbReference type="SUPFAM" id="SSF55874">
    <property type="entry name" value="ATPase domain of HSP90 chaperone/DNA topoisomerase II/histidine kinase"/>
    <property type="match status" value="1"/>
</dbReference>
<keyword evidence="13" id="KW-1185">Reference proteome</keyword>
<evidence type="ECO:0000313" key="13">
    <source>
        <dbReference type="Proteomes" id="UP000181901"/>
    </source>
</evidence>
<dbReference type="OrthoDB" id="9806821at2"/>
<evidence type="ECO:0000259" key="10">
    <source>
        <dbReference type="PROSITE" id="PS50109"/>
    </source>
</evidence>
<evidence type="ECO:0000256" key="2">
    <source>
        <dbReference type="ARBA" id="ARBA00012438"/>
    </source>
</evidence>
<evidence type="ECO:0000256" key="7">
    <source>
        <dbReference type="ARBA" id="ARBA00022840"/>
    </source>
</evidence>
<dbReference type="InterPro" id="IPR000014">
    <property type="entry name" value="PAS"/>
</dbReference>
<dbReference type="PROSITE" id="PS50112">
    <property type="entry name" value="PAS"/>
    <property type="match status" value="1"/>
</dbReference>
<reference evidence="12 13" key="1">
    <citation type="submission" date="2015-09" db="EMBL/GenBank/DDBJ databases">
        <title>Genome of Desulfovibrio dechloracetivorans BerOc1, a mercury methylating strain isolated from highly hydrocarbons and metals contaminated coastal sediments.</title>
        <authorList>
            <person name="Goni Urriza M."/>
            <person name="Gassie C."/>
            <person name="Bouchez O."/>
            <person name="Klopp C."/>
            <person name="Ranchou-Peyruse A."/>
            <person name="Remy G."/>
        </authorList>
    </citation>
    <scope>NUCLEOTIDE SEQUENCE [LARGE SCALE GENOMIC DNA]</scope>
    <source>
        <strain evidence="12 13">BerOc1</strain>
    </source>
</reference>
<feature type="coiled-coil region" evidence="9">
    <location>
        <begin position="33"/>
        <end position="60"/>
    </location>
</feature>
<dbReference type="CDD" id="cd00130">
    <property type="entry name" value="PAS"/>
    <property type="match status" value="1"/>
</dbReference>
<sequence length="636" mass="69990">MAMALTLPVFDLGMDLMDKLDSCSNPRGETVNKDELERKVAGLRRELARAESELSALGGTQPPAEVGFLDLFELDEIQAIQDAFAAATGVASIITTPDGEPITEPSNFSRLCSNIIRKTEKGLCNCRRSDAVLGRLNPRGATIQPCLSSGLWDGGASISVDGRHIANWLVGQVRNEHVDKENALAYAREIGADEVDFIRAYEEVTVMPLERFKAVGRALFLLANQMSWIAYQNLMLADHIREIQAAHREVLTLRNYLSNIIDSMPSLVVGVDAEGRITHWNMRAVAATGYEQNEVEGRLLVDVMPDLGMELSRVSSAIAQGAPAIRERVPSEVDGERRYRDVSVYPLVANGVKGAVVRVDDITEKVRIEEMMIQSEKMVSVGGLAAGMAHEINNPLAAILGNARLLRKRLLEESRRNRRTAEECGTDLDRVVDYVRARGVDAMLDAVIESGERAGRVVTNMLGFSRKTDGEARDEDVAGILDKAAELVRSGHDLEHSYNFKDIAFDREYGEGPFPVRCDASRLEQVFFNILNNGAQAMTFAMKETGREPRFVLRCHRVDGAIRVEIEDNGPGMSEEVRRRVFEPFFTTKKAGVGTGLGMSVSYFIVTELLGGTMRAESGPDRGATFVIEIPASGER</sequence>
<dbReference type="InterPro" id="IPR003661">
    <property type="entry name" value="HisK_dim/P_dom"/>
</dbReference>
<dbReference type="Gene3D" id="3.30.565.10">
    <property type="entry name" value="Histidine kinase-like ATPase, C-terminal domain"/>
    <property type="match status" value="1"/>
</dbReference>
<dbReference type="Pfam" id="PF00989">
    <property type="entry name" value="PAS"/>
    <property type="match status" value="1"/>
</dbReference>
<dbReference type="InterPro" id="IPR035965">
    <property type="entry name" value="PAS-like_dom_sf"/>
</dbReference>
<evidence type="ECO:0000256" key="6">
    <source>
        <dbReference type="ARBA" id="ARBA00022777"/>
    </source>
</evidence>
<dbReference type="GO" id="GO:0006355">
    <property type="term" value="P:regulation of DNA-templated transcription"/>
    <property type="evidence" value="ECO:0007669"/>
    <property type="project" value="InterPro"/>
</dbReference>